<protein>
    <recommendedName>
        <fullName evidence="2">Uncharacterized protein YyaB-like PH domain-containing protein</fullName>
    </recommendedName>
</protein>
<keyword evidence="1" id="KW-0812">Transmembrane</keyword>
<organism evidence="3 4">
    <name type="scientific">Dyadobacter helix</name>
    <dbReference type="NCBI Taxonomy" id="2822344"/>
    <lineage>
        <taxon>Bacteria</taxon>
        <taxon>Pseudomonadati</taxon>
        <taxon>Bacteroidota</taxon>
        <taxon>Cytophagia</taxon>
        <taxon>Cytophagales</taxon>
        <taxon>Spirosomataceae</taxon>
        <taxon>Dyadobacter</taxon>
    </lineage>
</organism>
<keyword evidence="1" id="KW-1133">Transmembrane helix</keyword>
<accession>A0A916N7U0</accession>
<name>A0A916N7U0_9BACT</name>
<proteinExistence type="predicted"/>
<evidence type="ECO:0000313" key="4">
    <source>
        <dbReference type="Proteomes" id="UP000680038"/>
    </source>
</evidence>
<dbReference type="RefSeq" id="WP_215242297.1">
    <property type="nucleotide sequence ID" value="NZ_CAJRAF010000004.1"/>
</dbReference>
<feature type="domain" description="Uncharacterized protein YyaB-like PH" evidence="2">
    <location>
        <begin position="55"/>
        <end position="132"/>
    </location>
</feature>
<reference evidence="3" key="1">
    <citation type="submission" date="2021-04" db="EMBL/GenBank/DDBJ databases">
        <authorList>
            <person name="Rodrigo-Torres L."/>
            <person name="Arahal R. D."/>
            <person name="Lucena T."/>
        </authorList>
    </citation>
    <scope>NUCLEOTIDE SEQUENCE</scope>
    <source>
        <strain evidence="3">CECT 9275</strain>
    </source>
</reference>
<dbReference type="Proteomes" id="UP000680038">
    <property type="component" value="Unassembled WGS sequence"/>
</dbReference>
<keyword evidence="1" id="KW-0472">Membrane</keyword>
<dbReference type="Pfam" id="PF06713">
    <property type="entry name" value="bPH_4"/>
    <property type="match status" value="1"/>
</dbReference>
<feature type="transmembrane region" description="Helical" evidence="1">
    <location>
        <begin position="12"/>
        <end position="30"/>
    </location>
</feature>
<dbReference type="AlphaFoldDB" id="A0A916N7U0"/>
<evidence type="ECO:0000259" key="2">
    <source>
        <dbReference type="Pfam" id="PF06713"/>
    </source>
</evidence>
<gene>
    <name evidence="3" type="ORF">DYBT9275_05990</name>
</gene>
<sequence length="155" mass="17429">MTAKMYRSRADLRFYFFWILFGILVILIAIASGNWYFLPLLGGPAGSLLAVYLNTSYTIKDNGDLEVKGFSIPGRRKVIDIFSIGSIKQIHNTSSAPALSGNRLEIAYNDSEKILLSPQNEQQFIAELRQVNPEISVDQIKYQHRAGRSLQTTSE</sequence>
<dbReference type="InterPro" id="IPR009589">
    <property type="entry name" value="PH_YyaB-like"/>
</dbReference>
<evidence type="ECO:0000256" key="1">
    <source>
        <dbReference type="SAM" id="Phobius"/>
    </source>
</evidence>
<feature type="transmembrane region" description="Helical" evidence="1">
    <location>
        <begin position="36"/>
        <end position="53"/>
    </location>
</feature>
<dbReference type="EMBL" id="CAJRAF010000004">
    <property type="protein sequence ID" value="CAG5018384.1"/>
    <property type="molecule type" value="Genomic_DNA"/>
</dbReference>
<comment type="caution">
    <text evidence="3">The sequence shown here is derived from an EMBL/GenBank/DDBJ whole genome shotgun (WGS) entry which is preliminary data.</text>
</comment>
<keyword evidence="4" id="KW-1185">Reference proteome</keyword>
<dbReference type="GO" id="GO:0030153">
    <property type="term" value="P:bacteriocin immunity"/>
    <property type="evidence" value="ECO:0007669"/>
    <property type="project" value="InterPro"/>
</dbReference>
<evidence type="ECO:0000313" key="3">
    <source>
        <dbReference type="EMBL" id="CAG5018384.1"/>
    </source>
</evidence>